<feature type="transmembrane region" description="Helical" evidence="2">
    <location>
        <begin position="39"/>
        <end position="56"/>
    </location>
</feature>
<dbReference type="AlphaFoldDB" id="A0A1E7XG78"/>
<evidence type="ECO:0000256" key="1">
    <source>
        <dbReference type="ARBA" id="ARBA00009067"/>
    </source>
</evidence>
<protein>
    <submittedName>
        <fullName evidence="4">CAAX amino terminal protease self-immunity</fullName>
    </submittedName>
</protein>
<accession>A0A1E7XG78</accession>
<name>A0A1E7XG78_9LACO</name>
<comment type="similarity">
    <text evidence="1">Belongs to the UPF0177 family.</text>
</comment>
<evidence type="ECO:0000256" key="2">
    <source>
        <dbReference type="SAM" id="Phobius"/>
    </source>
</evidence>
<organism evidence="4 5">
    <name type="scientific">Lentilactobacillus sunkii</name>
    <dbReference type="NCBI Taxonomy" id="481719"/>
    <lineage>
        <taxon>Bacteria</taxon>
        <taxon>Bacillati</taxon>
        <taxon>Bacillota</taxon>
        <taxon>Bacilli</taxon>
        <taxon>Lactobacillales</taxon>
        <taxon>Lactobacillaceae</taxon>
        <taxon>Lentilactobacillus</taxon>
    </lineage>
</organism>
<feature type="transmembrane region" description="Helical" evidence="2">
    <location>
        <begin position="128"/>
        <end position="146"/>
    </location>
</feature>
<dbReference type="Pfam" id="PF02517">
    <property type="entry name" value="Rce1-like"/>
    <property type="match status" value="1"/>
</dbReference>
<feature type="transmembrane region" description="Helical" evidence="2">
    <location>
        <begin position="6"/>
        <end position="27"/>
    </location>
</feature>
<dbReference type="GO" id="GO:0080120">
    <property type="term" value="P:CAAX-box protein maturation"/>
    <property type="evidence" value="ECO:0007669"/>
    <property type="project" value="UniProtKB-ARBA"/>
</dbReference>
<feature type="transmembrane region" description="Helical" evidence="2">
    <location>
        <begin position="353"/>
        <end position="373"/>
    </location>
</feature>
<dbReference type="EMBL" id="MIQE01000009">
    <property type="protein sequence ID" value="OFA12126.1"/>
    <property type="molecule type" value="Genomic_DNA"/>
</dbReference>
<feature type="transmembrane region" description="Helical" evidence="2">
    <location>
        <begin position="271"/>
        <end position="291"/>
    </location>
</feature>
<dbReference type="STRING" id="481719.LASUN_06780"/>
<feature type="transmembrane region" description="Helical" evidence="2">
    <location>
        <begin position="196"/>
        <end position="215"/>
    </location>
</feature>
<evidence type="ECO:0000313" key="5">
    <source>
        <dbReference type="Proteomes" id="UP000177010"/>
    </source>
</evidence>
<keyword evidence="2" id="KW-0472">Membrane</keyword>
<dbReference type="GO" id="GO:0004175">
    <property type="term" value="F:endopeptidase activity"/>
    <property type="evidence" value="ECO:0007669"/>
    <property type="project" value="UniProtKB-ARBA"/>
</dbReference>
<keyword evidence="2" id="KW-1133">Transmembrane helix</keyword>
<feature type="transmembrane region" description="Helical" evidence="2">
    <location>
        <begin position="158"/>
        <end position="176"/>
    </location>
</feature>
<evidence type="ECO:0000313" key="4">
    <source>
        <dbReference type="EMBL" id="OFA12126.1"/>
    </source>
</evidence>
<gene>
    <name evidence="4" type="ORF">LASUN_06780</name>
</gene>
<reference evidence="4 5" key="1">
    <citation type="submission" date="2016-09" db="EMBL/GenBank/DDBJ databases">
        <title>Genome Sequence of Lactobacillus sunkii Strain CG01.</title>
        <authorList>
            <person name="Poehlein A."/>
            <person name="Gabris C."/>
            <person name="Bengelsdorf F.R."/>
            <person name="Duerre P."/>
            <person name="Daniel R."/>
        </authorList>
    </citation>
    <scope>NUCLEOTIDE SEQUENCE [LARGE SCALE GENOMIC DNA]</scope>
    <source>
        <strain evidence="4 5">CG_D</strain>
    </source>
</reference>
<dbReference type="GO" id="GO:0006508">
    <property type="term" value="P:proteolysis"/>
    <property type="evidence" value="ECO:0007669"/>
    <property type="project" value="UniProtKB-KW"/>
</dbReference>
<feature type="transmembrane region" description="Helical" evidence="2">
    <location>
        <begin position="303"/>
        <end position="333"/>
    </location>
</feature>
<feature type="transmembrane region" description="Helical" evidence="2">
    <location>
        <begin position="100"/>
        <end position="122"/>
    </location>
</feature>
<dbReference type="Proteomes" id="UP000177010">
    <property type="component" value="Unassembled WGS sequence"/>
</dbReference>
<proteinExistence type="inferred from homology"/>
<feature type="domain" description="CAAX prenyl protease 2/Lysostaphin resistance protein A-like" evidence="3">
    <location>
        <begin position="232"/>
        <end position="336"/>
    </location>
</feature>
<feature type="transmembrane region" description="Helical" evidence="2">
    <location>
        <begin position="227"/>
        <end position="245"/>
    </location>
</feature>
<sequence>MTKNRMQFIFILECSLASIIIGVAYLLRNNSLQAPLNKLIIAVILFVLALCLKKHFTNPTVSFINSIARLLLVALFPATSLTAISILAHPFVGNQNGQKWLVLIISLSVFLGLLVPYIQQVIGPTSGITWQIITSVTFMLLFTLTAETSKAFGFQMSYTDPLVLFAIIFVFFIMMYTMKMWGYQLPRWGINSKVNYWWLLLASMTALLNWGLSAGSWSQLFFHFNLAFARTSLVSIMFVIIWTGLKEEFIFRYLVLWPLLTTKIKSEKSRISVAILISSGIFGLFHTGNMFNGQSILETFLQIFAAFGVGMLFSVITLYTGNIWIVVTLHSMIDLIGYPMTNAGPFSGSMSSYEIEFIIITRIIELIVVFLMLNNHKVQEAFKQTLGNIKSTNKN</sequence>
<keyword evidence="4" id="KW-0645">Protease</keyword>
<keyword evidence="2" id="KW-0812">Transmembrane</keyword>
<evidence type="ECO:0000259" key="3">
    <source>
        <dbReference type="Pfam" id="PF02517"/>
    </source>
</evidence>
<feature type="transmembrane region" description="Helical" evidence="2">
    <location>
        <begin position="68"/>
        <end position="88"/>
    </location>
</feature>
<dbReference type="InterPro" id="IPR003675">
    <property type="entry name" value="Rce1/LyrA-like_dom"/>
</dbReference>
<keyword evidence="4" id="KW-0378">Hydrolase</keyword>
<comment type="caution">
    <text evidence="4">The sequence shown here is derived from an EMBL/GenBank/DDBJ whole genome shotgun (WGS) entry which is preliminary data.</text>
</comment>